<dbReference type="GO" id="GO:0003872">
    <property type="term" value="F:6-phosphofructokinase activity"/>
    <property type="evidence" value="ECO:0007669"/>
    <property type="project" value="TreeGrafter"/>
</dbReference>
<keyword evidence="3" id="KW-0547">Nucleotide-binding</keyword>
<dbReference type="GO" id="GO:0005829">
    <property type="term" value="C:cytosol"/>
    <property type="evidence" value="ECO:0007669"/>
    <property type="project" value="TreeGrafter"/>
</dbReference>
<dbReference type="GO" id="GO:0005524">
    <property type="term" value="F:ATP binding"/>
    <property type="evidence" value="ECO:0007669"/>
    <property type="project" value="UniProtKB-KW"/>
</dbReference>
<evidence type="ECO:0000313" key="8">
    <source>
        <dbReference type="EMBL" id="RFO98719.1"/>
    </source>
</evidence>
<dbReference type="RefSeq" id="WP_117173582.1">
    <property type="nucleotide sequence ID" value="NZ_QFZK01000001.1"/>
</dbReference>
<dbReference type="InterPro" id="IPR002173">
    <property type="entry name" value="Carboh/pur_kinase_PfkB_CS"/>
</dbReference>
<evidence type="ECO:0000256" key="4">
    <source>
        <dbReference type="ARBA" id="ARBA00022777"/>
    </source>
</evidence>
<comment type="similarity">
    <text evidence="1 6">Belongs to the carbohydrate kinase PfkB family.</text>
</comment>
<dbReference type="PROSITE" id="PS00583">
    <property type="entry name" value="PFKB_KINASES_1"/>
    <property type="match status" value="1"/>
</dbReference>
<organism evidence="8 9">
    <name type="scientific">Rhodoferax lacus</name>
    <dbReference type="NCBI Taxonomy" id="2184758"/>
    <lineage>
        <taxon>Bacteria</taxon>
        <taxon>Pseudomonadati</taxon>
        <taxon>Pseudomonadota</taxon>
        <taxon>Betaproteobacteria</taxon>
        <taxon>Burkholderiales</taxon>
        <taxon>Comamonadaceae</taxon>
        <taxon>Rhodoferax</taxon>
    </lineage>
</organism>
<dbReference type="EMBL" id="QFZK01000001">
    <property type="protein sequence ID" value="RFO98719.1"/>
    <property type="molecule type" value="Genomic_DNA"/>
</dbReference>
<evidence type="ECO:0000313" key="9">
    <source>
        <dbReference type="Proteomes" id="UP000260665"/>
    </source>
</evidence>
<keyword evidence="2 6" id="KW-0808">Transferase</keyword>
<dbReference type="InterPro" id="IPR011611">
    <property type="entry name" value="PfkB_dom"/>
</dbReference>
<evidence type="ECO:0000256" key="1">
    <source>
        <dbReference type="ARBA" id="ARBA00010688"/>
    </source>
</evidence>
<evidence type="ECO:0000256" key="2">
    <source>
        <dbReference type="ARBA" id="ARBA00022679"/>
    </source>
</evidence>
<keyword evidence="4 8" id="KW-0418">Kinase</keyword>
<evidence type="ECO:0000256" key="6">
    <source>
        <dbReference type="PIRNR" id="PIRNR000535"/>
    </source>
</evidence>
<keyword evidence="5" id="KW-0067">ATP-binding</keyword>
<sequence>MTNILTITMNPALDVSTAVDEVRHTSKLRCEPMHRRAGGGGVNVARELHRLGADVLAFYTAGHSTGRMMWSLLQQEGVACHPHAISGSPRESFTILERSTGHEYRFVLPGPEITTQEWESALQEIGKLCQPQSLVVASGSLPPGVPLDFFARVAQVVQAAHGSLVVDTSGEPLRAAMEQGVFMLKPSLHELRDVTGKPLTRLYEVRDAAQDLVAKGRAQIVVVSMGEMGALLACKQGCWYAPPLHVTVHSAVGAGDSFVAGMVWALAEHESPVQAFAKGVACATATLQSLGSGLGDTAQVLELLQRVQCLADFADEPLPV</sequence>
<dbReference type="PIRSF" id="PIRSF000535">
    <property type="entry name" value="1PFK/6PFK/LacC"/>
    <property type="match status" value="1"/>
</dbReference>
<dbReference type="Gene3D" id="3.40.1190.20">
    <property type="match status" value="1"/>
</dbReference>
<dbReference type="Pfam" id="PF00294">
    <property type="entry name" value="PfkB"/>
    <property type="match status" value="1"/>
</dbReference>
<dbReference type="FunFam" id="3.40.1190.20:FF:000001">
    <property type="entry name" value="Phosphofructokinase"/>
    <property type="match status" value="1"/>
</dbReference>
<evidence type="ECO:0000256" key="3">
    <source>
        <dbReference type="ARBA" id="ARBA00022741"/>
    </source>
</evidence>
<protein>
    <recommendedName>
        <fullName evidence="6">Phosphofructokinase</fullName>
    </recommendedName>
</protein>
<name>A0A3E1RH84_9BURK</name>
<dbReference type="PANTHER" id="PTHR46566">
    <property type="entry name" value="1-PHOSPHOFRUCTOKINASE-RELATED"/>
    <property type="match status" value="1"/>
</dbReference>
<dbReference type="CDD" id="cd01164">
    <property type="entry name" value="FruK_PfkB_like"/>
    <property type="match status" value="1"/>
</dbReference>
<proteinExistence type="inferred from homology"/>
<dbReference type="InterPro" id="IPR029056">
    <property type="entry name" value="Ribokinase-like"/>
</dbReference>
<reference evidence="8 9" key="1">
    <citation type="submission" date="2018-05" db="EMBL/GenBank/DDBJ databases">
        <title>Rhodoferax soyangensis sp.nov., isolated from an oligotrophic freshwater lake.</title>
        <authorList>
            <person name="Park M."/>
        </authorList>
    </citation>
    <scope>NUCLEOTIDE SEQUENCE [LARGE SCALE GENOMIC DNA]</scope>
    <source>
        <strain evidence="8 9">IMCC26218</strain>
    </source>
</reference>
<accession>A0A3E1RH84</accession>
<gene>
    <name evidence="8" type="ORF">DIC66_02230</name>
</gene>
<comment type="caution">
    <text evidence="8">The sequence shown here is derived from an EMBL/GenBank/DDBJ whole genome shotgun (WGS) entry which is preliminary data.</text>
</comment>
<keyword evidence="9" id="KW-1185">Reference proteome</keyword>
<dbReference type="SUPFAM" id="SSF53613">
    <property type="entry name" value="Ribokinase-like"/>
    <property type="match status" value="1"/>
</dbReference>
<dbReference type="AlphaFoldDB" id="A0A3E1RH84"/>
<dbReference type="OrthoDB" id="9801219at2"/>
<feature type="domain" description="Carbohydrate kinase PfkB" evidence="7">
    <location>
        <begin position="14"/>
        <end position="293"/>
    </location>
</feature>
<dbReference type="Proteomes" id="UP000260665">
    <property type="component" value="Unassembled WGS sequence"/>
</dbReference>
<dbReference type="PANTHER" id="PTHR46566:SF2">
    <property type="entry name" value="ATP-DEPENDENT 6-PHOSPHOFRUCTOKINASE ISOZYME 2"/>
    <property type="match status" value="1"/>
</dbReference>
<evidence type="ECO:0000259" key="7">
    <source>
        <dbReference type="Pfam" id="PF00294"/>
    </source>
</evidence>
<dbReference type="InterPro" id="IPR017583">
    <property type="entry name" value="Tagatose/fructose_Pkinase"/>
</dbReference>
<evidence type="ECO:0000256" key="5">
    <source>
        <dbReference type="ARBA" id="ARBA00022840"/>
    </source>
</evidence>
<dbReference type="NCBIfam" id="TIGR03168">
    <property type="entry name" value="1-PFK"/>
    <property type="match status" value="1"/>
</dbReference>